<accession>A0ABT2PKK1</accession>
<dbReference type="Proteomes" id="UP001525968">
    <property type="component" value="Unassembled WGS sequence"/>
</dbReference>
<protein>
    <submittedName>
        <fullName evidence="1">Uncharacterized protein</fullName>
    </submittedName>
</protein>
<dbReference type="EMBL" id="JAODYH010000003">
    <property type="protein sequence ID" value="MCT9809792.1"/>
    <property type="molecule type" value="Genomic_DNA"/>
</dbReference>
<proteinExistence type="predicted"/>
<comment type="caution">
    <text evidence="1">The sequence shown here is derived from an EMBL/GenBank/DDBJ whole genome shotgun (WGS) entry which is preliminary data.</text>
</comment>
<dbReference type="RefSeq" id="WP_261498756.1">
    <property type="nucleotide sequence ID" value="NZ_JAODYH010000003.1"/>
</dbReference>
<dbReference type="Gene3D" id="3.30.2440.10">
    <property type="entry name" value="Secreted effector protein SifA"/>
    <property type="match status" value="1"/>
</dbReference>
<evidence type="ECO:0000313" key="1">
    <source>
        <dbReference type="EMBL" id="MCT9809792.1"/>
    </source>
</evidence>
<evidence type="ECO:0000313" key="2">
    <source>
        <dbReference type="Proteomes" id="UP001525968"/>
    </source>
</evidence>
<sequence length="308" mass="33622">MTVTTALSATFNPSTVSSQELATVKNASSRDQIGSVVTRILDKVSDWFCGTQRAEVKKHLFDMYSPASTDQVKITAFLALQAMAGEGHKDRFQSSREDGQERYTLQLDSAMPEDSFCLSREIIYCDKGRVLAELRANREDEALQPQLEKDIGRGSYLVNGCALEGSTETRLAQLEDALNAMHCTPQERKAIVELSNQSIFGIIMEASLPLDSAGRVSGALGLCPSPGESKVEFRISREDGVIRVHALSYKDVATMQDEGDRNSMLETVQSSPLMQKSSEISIDVAVSAQGHMNVLALDFLANNGDSTE</sequence>
<reference evidence="1 2" key="1">
    <citation type="submission" date="2022-09" db="EMBL/GenBank/DDBJ databases">
        <title>Draft genome of isolate Be4.</title>
        <authorList>
            <person name="Sanchez-Castro I."/>
            <person name="Martinez-Rodriguez P."/>
            <person name="Descostes M."/>
            <person name="Merroun M."/>
        </authorList>
    </citation>
    <scope>NUCLEOTIDE SEQUENCE [LARGE SCALE GENOMIC DNA]</scope>
    <source>
        <strain evidence="1 2">Be4</strain>
    </source>
</reference>
<name>A0ABT2PKK1_9BURK</name>
<organism evidence="1 2">
    <name type="scientific">Acidovorax bellezanensis</name>
    <dbReference type="NCBI Taxonomy" id="2976702"/>
    <lineage>
        <taxon>Bacteria</taxon>
        <taxon>Pseudomonadati</taxon>
        <taxon>Pseudomonadota</taxon>
        <taxon>Betaproteobacteria</taxon>
        <taxon>Burkholderiales</taxon>
        <taxon>Comamonadaceae</taxon>
        <taxon>Acidovorax</taxon>
    </lineage>
</organism>
<keyword evidence="2" id="KW-1185">Reference proteome</keyword>
<gene>
    <name evidence="1" type="ORF">N0K08_04050</name>
</gene>